<evidence type="ECO:0000313" key="2">
    <source>
        <dbReference type="EMBL" id="KDP33403.1"/>
    </source>
</evidence>
<accession>A0A067KEH0</accession>
<dbReference type="AlphaFoldDB" id="A0A067KEH0"/>
<feature type="region of interest" description="Disordered" evidence="1">
    <location>
        <begin position="22"/>
        <end position="66"/>
    </location>
</feature>
<reference evidence="2 3" key="1">
    <citation type="journal article" date="2014" name="PLoS ONE">
        <title>Global Analysis of Gene Expression Profiles in Physic Nut (Jatropha curcas L.) Seedlings Exposed to Salt Stress.</title>
        <authorList>
            <person name="Zhang L."/>
            <person name="Zhang C."/>
            <person name="Wu P."/>
            <person name="Chen Y."/>
            <person name="Li M."/>
            <person name="Jiang H."/>
            <person name="Wu G."/>
        </authorList>
    </citation>
    <scope>NUCLEOTIDE SEQUENCE [LARGE SCALE GENOMIC DNA]</scope>
    <source>
        <strain evidence="3">cv. GZQX0401</strain>
        <tissue evidence="2">Young leaves</tissue>
    </source>
</reference>
<name>A0A067KEH0_JATCU</name>
<organism evidence="2 3">
    <name type="scientific">Jatropha curcas</name>
    <name type="common">Barbados nut</name>
    <dbReference type="NCBI Taxonomy" id="180498"/>
    <lineage>
        <taxon>Eukaryota</taxon>
        <taxon>Viridiplantae</taxon>
        <taxon>Streptophyta</taxon>
        <taxon>Embryophyta</taxon>
        <taxon>Tracheophyta</taxon>
        <taxon>Spermatophyta</taxon>
        <taxon>Magnoliopsida</taxon>
        <taxon>eudicotyledons</taxon>
        <taxon>Gunneridae</taxon>
        <taxon>Pentapetalae</taxon>
        <taxon>rosids</taxon>
        <taxon>fabids</taxon>
        <taxon>Malpighiales</taxon>
        <taxon>Euphorbiaceae</taxon>
        <taxon>Crotonoideae</taxon>
        <taxon>Jatropheae</taxon>
        <taxon>Jatropha</taxon>
    </lineage>
</organism>
<proteinExistence type="predicted"/>
<evidence type="ECO:0000313" key="3">
    <source>
        <dbReference type="Proteomes" id="UP000027138"/>
    </source>
</evidence>
<protein>
    <submittedName>
        <fullName evidence="2">Uncharacterized protein</fullName>
    </submittedName>
</protein>
<evidence type="ECO:0000256" key="1">
    <source>
        <dbReference type="SAM" id="MobiDB-lite"/>
    </source>
</evidence>
<dbReference type="EMBL" id="KK914540">
    <property type="protein sequence ID" value="KDP33403.1"/>
    <property type="molecule type" value="Genomic_DNA"/>
</dbReference>
<dbReference type="Proteomes" id="UP000027138">
    <property type="component" value="Unassembled WGS sequence"/>
</dbReference>
<gene>
    <name evidence="2" type="ORF">JCGZ_12859</name>
</gene>
<sequence length="130" mass="14305">MMAQLLQTMNVFMEVTGKKIDVMDSPINQSPTSKSSSKKENESSSKCAKAVGVKPPRSPLGGTDNGRALAKERIALIEDRINRGVLRFPDKEQMLIDEDSFPPVASINAVKVDLRSIIDQLKELEVHLSP</sequence>
<keyword evidence="3" id="KW-1185">Reference proteome</keyword>